<protein>
    <submittedName>
        <fullName evidence="3">Uncharacterized protein</fullName>
    </submittedName>
</protein>
<feature type="compositionally biased region" description="Low complexity" evidence="2">
    <location>
        <begin position="449"/>
        <end position="463"/>
    </location>
</feature>
<gene>
    <name evidence="3" type="ORF">CYMTET_28117</name>
</gene>
<evidence type="ECO:0000313" key="4">
    <source>
        <dbReference type="Proteomes" id="UP001190700"/>
    </source>
</evidence>
<keyword evidence="1" id="KW-0175">Coiled coil</keyword>
<feature type="region of interest" description="Disordered" evidence="2">
    <location>
        <begin position="372"/>
        <end position="393"/>
    </location>
</feature>
<evidence type="ECO:0000256" key="2">
    <source>
        <dbReference type="SAM" id="MobiDB-lite"/>
    </source>
</evidence>
<dbReference type="EMBL" id="LGRX02015759">
    <property type="protein sequence ID" value="KAK3263055.1"/>
    <property type="molecule type" value="Genomic_DNA"/>
</dbReference>
<feature type="region of interest" description="Disordered" evidence="2">
    <location>
        <begin position="1"/>
        <end position="30"/>
    </location>
</feature>
<keyword evidence="4" id="KW-1185">Reference proteome</keyword>
<feature type="compositionally biased region" description="Basic and acidic residues" evidence="2">
    <location>
        <begin position="1"/>
        <end position="15"/>
    </location>
</feature>
<proteinExistence type="predicted"/>
<organism evidence="3 4">
    <name type="scientific">Cymbomonas tetramitiformis</name>
    <dbReference type="NCBI Taxonomy" id="36881"/>
    <lineage>
        <taxon>Eukaryota</taxon>
        <taxon>Viridiplantae</taxon>
        <taxon>Chlorophyta</taxon>
        <taxon>Pyramimonadophyceae</taxon>
        <taxon>Pyramimonadales</taxon>
        <taxon>Pyramimonadaceae</taxon>
        <taxon>Cymbomonas</taxon>
    </lineage>
</organism>
<sequence>MDILTEKNIEDHEIAEVPSPDDSSETTDDLGILAAVRAARAMINDSENTTPVVKPQNPSSETPSVQSTPDPKANSGNQGHPTRIPFGDLSNAEQTPDTATESAPTHTANAPSDENISSPAVEIPVAASDVGDALEPDEEEEDGTPPEKPCDAVARSDANKSGKSKSRETGKRTIDWGVPEGAGEQVAKRAKKLEFLTTLHTYYSTAKKWPNCQTTVKLAKSIGINGSFDILSEVQRKSYAEAQKRTKLLHDAKAYLTAFDQTADPTGYAAAQKKLTAAEKNIASCKPMDDMARQVMDDKKSKCSAETSGARVAATEAKKEAKDLRQQVETKMMQEKAEIISKAKQLEAQRARQMEEAAAATSQQRELLKQLAASLPSEADRKRKKTLEKRQAKDSTISTLLLTMIAGRSKNQWDNKKRKVFEMLENKLLDQVVVDLTGSDSEENDDAPGAEAVAGDAGSSGSA</sequence>
<evidence type="ECO:0000256" key="1">
    <source>
        <dbReference type="SAM" id="Coils"/>
    </source>
</evidence>
<feature type="compositionally biased region" description="Basic and acidic residues" evidence="2">
    <location>
        <begin position="157"/>
        <end position="174"/>
    </location>
</feature>
<feature type="compositionally biased region" description="Acidic residues" evidence="2">
    <location>
        <begin position="132"/>
        <end position="144"/>
    </location>
</feature>
<reference evidence="3 4" key="1">
    <citation type="journal article" date="2015" name="Genome Biol. Evol.">
        <title>Comparative Genomics of a Bacterivorous Green Alga Reveals Evolutionary Causalities and Consequences of Phago-Mixotrophic Mode of Nutrition.</title>
        <authorList>
            <person name="Burns J.A."/>
            <person name="Paasch A."/>
            <person name="Narechania A."/>
            <person name="Kim E."/>
        </authorList>
    </citation>
    <scope>NUCLEOTIDE SEQUENCE [LARGE SCALE GENOMIC DNA]</scope>
    <source>
        <strain evidence="3 4">PLY_AMNH</strain>
    </source>
</reference>
<evidence type="ECO:0000313" key="3">
    <source>
        <dbReference type="EMBL" id="KAK3263055.1"/>
    </source>
</evidence>
<accession>A0AAE0FP18</accession>
<feature type="compositionally biased region" description="Polar residues" evidence="2">
    <location>
        <begin position="45"/>
        <end position="80"/>
    </location>
</feature>
<feature type="region of interest" description="Disordered" evidence="2">
    <location>
        <begin position="43"/>
        <end position="177"/>
    </location>
</feature>
<dbReference type="AlphaFoldDB" id="A0AAE0FP18"/>
<dbReference type="Proteomes" id="UP001190700">
    <property type="component" value="Unassembled WGS sequence"/>
</dbReference>
<feature type="coiled-coil region" evidence="1">
    <location>
        <begin position="314"/>
        <end position="371"/>
    </location>
</feature>
<feature type="compositionally biased region" description="Polar residues" evidence="2">
    <location>
        <begin position="91"/>
        <end position="118"/>
    </location>
</feature>
<feature type="region of interest" description="Disordered" evidence="2">
    <location>
        <begin position="435"/>
        <end position="463"/>
    </location>
</feature>
<name>A0AAE0FP18_9CHLO</name>
<comment type="caution">
    <text evidence="3">The sequence shown here is derived from an EMBL/GenBank/DDBJ whole genome shotgun (WGS) entry which is preliminary data.</text>
</comment>